<dbReference type="STRING" id="1127699.HMPREF9151_00086"/>
<keyword evidence="3" id="KW-1185">Reference proteome</keyword>
<evidence type="ECO:0000256" key="1">
    <source>
        <dbReference type="SAM" id="MobiDB-lite"/>
    </source>
</evidence>
<dbReference type="AlphaFoldDB" id="L1NLH7"/>
<dbReference type="RefSeq" id="WP_009162070.1">
    <property type="nucleotide sequence ID" value="NZ_KB290982.1"/>
</dbReference>
<comment type="caution">
    <text evidence="2">The sequence shown here is derived from an EMBL/GenBank/DDBJ whole genome shotgun (WGS) entry which is preliminary data.</text>
</comment>
<proteinExistence type="predicted"/>
<dbReference type="EMBL" id="AMEP01000009">
    <property type="protein sequence ID" value="EKY04223.1"/>
    <property type="molecule type" value="Genomic_DNA"/>
</dbReference>
<dbReference type="Proteomes" id="UP000010433">
    <property type="component" value="Unassembled WGS sequence"/>
</dbReference>
<organism evidence="2 3">
    <name type="scientific">Hoylesella saccharolytica F0055</name>
    <dbReference type="NCBI Taxonomy" id="1127699"/>
    <lineage>
        <taxon>Bacteria</taxon>
        <taxon>Pseudomonadati</taxon>
        <taxon>Bacteroidota</taxon>
        <taxon>Bacteroidia</taxon>
        <taxon>Bacteroidales</taxon>
        <taxon>Prevotellaceae</taxon>
        <taxon>Hoylesella</taxon>
    </lineage>
</organism>
<name>L1NLH7_9BACT</name>
<dbReference type="OrthoDB" id="949719at2"/>
<evidence type="ECO:0000313" key="3">
    <source>
        <dbReference type="Proteomes" id="UP000010433"/>
    </source>
</evidence>
<evidence type="ECO:0008006" key="4">
    <source>
        <dbReference type="Google" id="ProtNLM"/>
    </source>
</evidence>
<sequence>MARKTKASDIDSNFIINAFRRDDMTIPPEARSTPIETEQELSGEDNEIVISQETNQTQPTVKETAKEETERRRKVVKPDYEKTFVCGTSVTARHGRQVYIRNEYHDRIQKIIHVIGHNEISIASYLDNVLAHHFSMFGSDISESFNNHLKSYNI</sequence>
<reference evidence="2 3" key="1">
    <citation type="submission" date="2012-05" db="EMBL/GenBank/DDBJ databases">
        <authorList>
            <person name="Weinstock G."/>
            <person name="Sodergren E."/>
            <person name="Lobos E.A."/>
            <person name="Fulton L."/>
            <person name="Fulton R."/>
            <person name="Courtney L."/>
            <person name="Fronick C."/>
            <person name="O'Laughlin M."/>
            <person name="Godfrey J."/>
            <person name="Wilson R.M."/>
            <person name="Miner T."/>
            <person name="Farmer C."/>
            <person name="Delehaunty K."/>
            <person name="Cordes M."/>
            <person name="Minx P."/>
            <person name="Tomlinson C."/>
            <person name="Chen J."/>
            <person name="Wollam A."/>
            <person name="Pepin K.H."/>
            <person name="Bhonagiri V."/>
            <person name="Zhang X."/>
            <person name="Suruliraj S."/>
            <person name="Warren W."/>
            <person name="Mitreva M."/>
            <person name="Mardis E.R."/>
            <person name="Wilson R.K."/>
        </authorList>
    </citation>
    <scope>NUCLEOTIDE SEQUENCE [LARGE SCALE GENOMIC DNA]</scope>
    <source>
        <strain evidence="2 3">F0055</strain>
    </source>
</reference>
<protein>
    <recommendedName>
        <fullName evidence="4">Conjugative transposon protein TraB</fullName>
    </recommendedName>
</protein>
<dbReference type="Pfam" id="PF11888">
    <property type="entry name" value="DUF3408"/>
    <property type="match status" value="1"/>
</dbReference>
<feature type="compositionally biased region" description="Basic and acidic residues" evidence="1">
    <location>
        <begin position="63"/>
        <end position="74"/>
    </location>
</feature>
<feature type="region of interest" description="Disordered" evidence="1">
    <location>
        <begin position="52"/>
        <end position="74"/>
    </location>
</feature>
<gene>
    <name evidence="2" type="ORF">HMPREF9151_00086</name>
</gene>
<accession>L1NLH7</accession>
<dbReference type="InterPro" id="IPR021823">
    <property type="entry name" value="DUF3408"/>
</dbReference>
<evidence type="ECO:0000313" key="2">
    <source>
        <dbReference type="EMBL" id="EKY04223.1"/>
    </source>
</evidence>
<dbReference type="HOGENOM" id="CLU_109344_0_0_10"/>
<dbReference type="PATRIC" id="fig|1127699.3.peg.75"/>